<evidence type="ECO:0000313" key="2">
    <source>
        <dbReference type="EMBL" id="EUA47139.1"/>
    </source>
</evidence>
<protein>
    <submittedName>
        <fullName evidence="2">Uncharacterized protein</fullName>
    </submittedName>
</protein>
<dbReference type="EMBL" id="JAOF01000001">
    <property type="protein sequence ID" value="EUA47139.1"/>
    <property type="molecule type" value="Genomic_DNA"/>
</dbReference>
<evidence type="ECO:0000313" key="3">
    <source>
        <dbReference type="Proteomes" id="UP000020103"/>
    </source>
</evidence>
<name>A0A829Q3C1_9MYCO</name>
<feature type="compositionally biased region" description="Basic and acidic residues" evidence="1">
    <location>
        <begin position="1"/>
        <end position="16"/>
    </location>
</feature>
<dbReference type="Proteomes" id="UP000020103">
    <property type="component" value="Unassembled WGS sequence"/>
</dbReference>
<comment type="caution">
    <text evidence="2">The sequence shown here is derived from an EMBL/GenBank/DDBJ whole genome shotgun (WGS) entry which is preliminary data.</text>
</comment>
<evidence type="ECO:0000256" key="1">
    <source>
        <dbReference type="SAM" id="MobiDB-lite"/>
    </source>
</evidence>
<organism evidence="2 3">
    <name type="scientific">Mycobacteroides abscessus 21</name>
    <dbReference type="NCBI Taxonomy" id="1299324"/>
    <lineage>
        <taxon>Bacteria</taxon>
        <taxon>Bacillati</taxon>
        <taxon>Actinomycetota</taxon>
        <taxon>Actinomycetes</taxon>
        <taxon>Mycobacteriales</taxon>
        <taxon>Mycobacteriaceae</taxon>
        <taxon>Mycobacteroides</taxon>
        <taxon>Mycobacteroides abscessus</taxon>
    </lineage>
</organism>
<gene>
    <name evidence="2" type="ORF">I543_5163</name>
</gene>
<feature type="region of interest" description="Disordered" evidence="1">
    <location>
        <begin position="1"/>
        <end position="43"/>
    </location>
</feature>
<reference evidence="2 3" key="1">
    <citation type="submission" date="2013-12" db="EMBL/GenBank/DDBJ databases">
        <authorList>
            <person name="Madinger N."/>
            <person name="Lenaerts A."/>
            <person name="Ordway D."/>
            <person name="DeGroote M.A."/>
            <person name="Parker T."/>
            <person name="Sizemore C."/>
            <person name="Tallon L.J."/>
            <person name="Sadzewicz L.K."/>
            <person name="Sengamalay N."/>
            <person name="Fraser C.M."/>
            <person name="Hine E."/>
            <person name="Shefchek K.A."/>
            <person name="Das S.P."/>
            <person name="Tettelin H."/>
        </authorList>
    </citation>
    <scope>NUCLEOTIDE SEQUENCE [LARGE SCALE GENOMIC DNA]</scope>
    <source>
        <strain evidence="2 3">21</strain>
    </source>
</reference>
<dbReference type="AlphaFoldDB" id="A0A829Q3C1"/>
<accession>A0A829Q3C1</accession>
<sequence length="43" mass="4411">MADTDREGSARYHGDEEPTQTLPTAPVPAPELAGVGPESSGLC</sequence>
<proteinExistence type="predicted"/>